<keyword evidence="2 7" id="KW-0997">Cell inner membrane</keyword>
<evidence type="ECO:0000256" key="2">
    <source>
        <dbReference type="ARBA" id="ARBA00022519"/>
    </source>
</evidence>
<dbReference type="OrthoDB" id="9782583at2"/>
<feature type="topological domain" description="Periplasmic" evidence="7">
    <location>
        <begin position="1"/>
        <end position="6"/>
    </location>
</feature>
<dbReference type="NCBIfam" id="NF006948">
    <property type="entry name" value="PRK09430.1"/>
    <property type="match status" value="1"/>
</dbReference>
<evidence type="ECO:0000259" key="9">
    <source>
        <dbReference type="PROSITE" id="PS50076"/>
    </source>
</evidence>
<dbReference type="PRINTS" id="PR00625">
    <property type="entry name" value="JDOMAIN"/>
</dbReference>
<dbReference type="Gene3D" id="1.10.287.110">
    <property type="entry name" value="DnaJ domain"/>
    <property type="match status" value="1"/>
</dbReference>
<dbReference type="Proteomes" id="UP000034866">
    <property type="component" value="Chromosome"/>
</dbReference>
<reference evidence="10 11" key="1">
    <citation type="journal article" date="2015" name="J. Biotechnol.">
        <title>Complete genome sequence of Photorhabdus temperata subsp. thracensis 39-8(T), an entomopathogenic bacterium for the improved commercial bioinsecticide.</title>
        <authorList>
            <person name="Kwak Y."/>
            <person name="Shin J.H."/>
        </authorList>
    </citation>
    <scope>NUCLEOTIDE SEQUENCE [LARGE SCALE GENOMIC DNA]</scope>
    <source>
        <strain evidence="10 11">DSM 15199</strain>
    </source>
</reference>
<evidence type="ECO:0000256" key="7">
    <source>
        <dbReference type="HAMAP-Rule" id="MF_01153"/>
    </source>
</evidence>
<dbReference type="InterPro" id="IPR001623">
    <property type="entry name" value="DnaJ_domain"/>
</dbReference>
<dbReference type="FunFam" id="1.10.3680.10:FF:000001">
    <property type="entry name" value="Co-chaperone protein DjlA"/>
    <property type="match status" value="1"/>
</dbReference>
<comment type="subunit">
    <text evidence="7">Homodimer.</text>
</comment>
<evidence type="ECO:0000313" key="10">
    <source>
        <dbReference type="EMBL" id="AKH62766.1"/>
    </source>
</evidence>
<keyword evidence="5 7" id="KW-0472">Membrane</keyword>
<dbReference type="GO" id="GO:0051087">
    <property type="term" value="F:protein-folding chaperone binding"/>
    <property type="evidence" value="ECO:0007669"/>
    <property type="project" value="InterPro"/>
</dbReference>
<evidence type="ECO:0000256" key="5">
    <source>
        <dbReference type="ARBA" id="ARBA00023136"/>
    </source>
</evidence>
<organism evidence="10 11">
    <name type="scientific">Photorhabdus thracensis</name>
    <dbReference type="NCBI Taxonomy" id="230089"/>
    <lineage>
        <taxon>Bacteria</taxon>
        <taxon>Pseudomonadati</taxon>
        <taxon>Pseudomonadota</taxon>
        <taxon>Gammaproteobacteria</taxon>
        <taxon>Enterobacterales</taxon>
        <taxon>Morganellaceae</taxon>
        <taxon>Photorhabdus</taxon>
    </lineage>
</organism>
<protein>
    <recommendedName>
        <fullName evidence="7">Co-chaperone protein DjlA</fullName>
    </recommendedName>
</protein>
<dbReference type="FunFam" id="1.10.287.110:FF:000011">
    <property type="entry name" value="Co-chaperone protein DjlA"/>
    <property type="match status" value="1"/>
</dbReference>
<dbReference type="CDD" id="cd06257">
    <property type="entry name" value="DnaJ"/>
    <property type="match status" value="1"/>
</dbReference>
<feature type="domain" description="J" evidence="9">
    <location>
        <begin position="206"/>
        <end position="272"/>
    </location>
</feature>
<evidence type="ECO:0000256" key="1">
    <source>
        <dbReference type="ARBA" id="ARBA00022475"/>
    </source>
</evidence>
<dbReference type="CDD" id="cd07316">
    <property type="entry name" value="terB_like_DjlA"/>
    <property type="match status" value="1"/>
</dbReference>
<reference evidence="11" key="2">
    <citation type="submission" date="2015-03" db="EMBL/GenBank/DDBJ databases">
        <title>Genome sequence of Azospirillum thiophilum strain DSM 21654T.</title>
        <authorList>
            <person name="Kwak Y."/>
            <person name="Shin J.-H."/>
        </authorList>
    </citation>
    <scope>NUCLEOTIDE SEQUENCE [LARGE SCALE GENOMIC DNA]</scope>
    <source>
        <strain evidence="11">DSM 15199</strain>
    </source>
</reference>
<comment type="function">
    <text evidence="7">Regulatory DnaK co-chaperone. Direct interaction between DnaK and DjlA is needed for the induction of the wcaABCDE operon, involved in the synthesis of a colanic acid polysaccharide capsule, possibly through activation of the RcsB/RcsC phosphotransfer signaling pathway. The colanic acid capsule may help the bacterium survive conditions outside the host.</text>
</comment>
<dbReference type="HAMAP" id="MF_01153">
    <property type="entry name" value="DjlA"/>
    <property type="match status" value="1"/>
</dbReference>
<dbReference type="RefSeq" id="WP_046974125.1">
    <property type="nucleotide sequence ID" value="NZ_CP011104.1"/>
</dbReference>
<dbReference type="Gene3D" id="1.10.3680.10">
    <property type="entry name" value="TerB-like"/>
    <property type="match status" value="1"/>
</dbReference>
<accession>A0A0F7LLJ0</accession>
<comment type="domain">
    <text evidence="7">The transmembrane domain is a dimerization domain.</text>
</comment>
<dbReference type="STRING" id="230089.VY86_04850"/>
<keyword evidence="11" id="KW-1185">Reference proteome</keyword>
<dbReference type="GO" id="GO:0005886">
    <property type="term" value="C:plasma membrane"/>
    <property type="evidence" value="ECO:0007669"/>
    <property type="project" value="UniProtKB-SubCell"/>
</dbReference>
<dbReference type="InterPro" id="IPR036869">
    <property type="entry name" value="J_dom_sf"/>
</dbReference>
<dbReference type="Pfam" id="PF05099">
    <property type="entry name" value="TerB"/>
    <property type="match status" value="1"/>
</dbReference>
<name>A0A0F7LLJ0_9GAMM</name>
<feature type="topological domain" description="Cytoplasmic" evidence="7">
    <location>
        <begin position="32"/>
        <end position="272"/>
    </location>
</feature>
<dbReference type="AlphaFoldDB" id="A0A0F7LLJ0"/>
<dbReference type="InterPro" id="IPR050817">
    <property type="entry name" value="DjlA_DnaK_co-chaperone"/>
</dbReference>
<dbReference type="KEGG" id="ptt:VY86_04850"/>
<gene>
    <name evidence="7 10" type="primary">djlA</name>
    <name evidence="10" type="ORF">VY86_04850</name>
</gene>
<feature type="transmembrane region" description="Helical" evidence="8">
    <location>
        <begin position="7"/>
        <end position="33"/>
    </location>
</feature>
<evidence type="ECO:0000256" key="3">
    <source>
        <dbReference type="ARBA" id="ARBA00022692"/>
    </source>
</evidence>
<evidence type="ECO:0000256" key="4">
    <source>
        <dbReference type="ARBA" id="ARBA00022989"/>
    </source>
</evidence>
<dbReference type="PROSITE" id="PS50076">
    <property type="entry name" value="DNAJ_2"/>
    <property type="match status" value="1"/>
</dbReference>
<dbReference type="SMART" id="SM00271">
    <property type="entry name" value="DnaJ"/>
    <property type="match status" value="1"/>
</dbReference>
<evidence type="ECO:0000313" key="11">
    <source>
        <dbReference type="Proteomes" id="UP000034866"/>
    </source>
</evidence>
<dbReference type="SUPFAM" id="SSF46565">
    <property type="entry name" value="Chaperone J-domain"/>
    <property type="match status" value="1"/>
</dbReference>
<proteinExistence type="inferred from homology"/>
<dbReference type="PANTHER" id="PTHR24074">
    <property type="entry name" value="CO-CHAPERONE PROTEIN DJLA"/>
    <property type="match status" value="1"/>
</dbReference>
<dbReference type="InterPro" id="IPR023749">
    <property type="entry name" value="DjlA"/>
</dbReference>
<evidence type="ECO:0000256" key="6">
    <source>
        <dbReference type="ARBA" id="ARBA00023186"/>
    </source>
</evidence>
<dbReference type="PATRIC" id="fig|230089.6.peg.1095"/>
<dbReference type="InterPro" id="IPR007791">
    <property type="entry name" value="DjlA_N"/>
</dbReference>
<dbReference type="EMBL" id="CP011104">
    <property type="protein sequence ID" value="AKH62766.1"/>
    <property type="molecule type" value="Genomic_DNA"/>
</dbReference>
<keyword evidence="4 7" id="KW-1133">Transmembrane helix</keyword>
<keyword evidence="1 7" id="KW-1003">Cell membrane</keyword>
<dbReference type="Pfam" id="PF00226">
    <property type="entry name" value="DnaJ"/>
    <property type="match status" value="1"/>
</dbReference>
<comment type="subcellular location">
    <subcellularLocation>
        <location evidence="7">Cell inner membrane</location>
        <topology evidence="7">Single-pass type III membrane protein</topology>
    </subcellularLocation>
</comment>
<keyword evidence="3 7" id="KW-0812">Transmembrane</keyword>
<sequence length="272" mass="30998">MHYWGKLLGLIFGVMSGAGFWGIVIGLFIGHMFDRASVRRNQGFFANNQSRQMLFFSSTFQVMGHITKSKGRVTETDIQLASQLMDRMQLHGQARTAAQHAFREGKELNFPLRETLRQLRRACFGRSDLIRMFLEIQLQAAFSDGQLHPNERNVLFIIADELRISRSQFEQFLAMMEGGRNFGGGGEWQRQYGSYQRAPQGPTLADACKVLGVCENDDVTTIKRAYRKLMSEHHPDKLVAKGLPPEMMEIAKQKAQSIQAAYDLIKKEKSFK</sequence>
<evidence type="ECO:0000256" key="8">
    <source>
        <dbReference type="SAM" id="Phobius"/>
    </source>
</evidence>
<keyword evidence="6 7" id="KW-0143">Chaperone</keyword>
<dbReference type="InterPro" id="IPR029024">
    <property type="entry name" value="TerB-like"/>
</dbReference>